<evidence type="ECO:0000313" key="6">
    <source>
        <dbReference type="Proteomes" id="UP000095463"/>
    </source>
</evidence>
<dbReference type="Proteomes" id="UP000095463">
    <property type="component" value="Unassembled WGS sequence"/>
</dbReference>
<dbReference type="RefSeq" id="WP_069912477.1">
    <property type="nucleotide sequence ID" value="NZ_LAJE02000388.1"/>
</dbReference>
<keyword evidence="3" id="KW-0804">Transcription</keyword>
<dbReference type="InterPro" id="IPR011663">
    <property type="entry name" value="UTRA"/>
</dbReference>
<dbReference type="Gene3D" id="1.10.10.10">
    <property type="entry name" value="Winged helix-like DNA-binding domain superfamily/Winged helix DNA-binding domain"/>
    <property type="match status" value="1"/>
</dbReference>
<proteinExistence type="predicted"/>
<dbReference type="Pfam" id="PF07702">
    <property type="entry name" value="UTRA"/>
    <property type="match status" value="1"/>
</dbReference>
<dbReference type="SMART" id="SM00345">
    <property type="entry name" value="HTH_GNTR"/>
    <property type="match status" value="1"/>
</dbReference>
<protein>
    <recommendedName>
        <fullName evidence="4">HTH gntR-type domain-containing protein</fullName>
    </recommendedName>
</protein>
<dbReference type="InterPro" id="IPR050679">
    <property type="entry name" value="Bact_HTH_transcr_reg"/>
</dbReference>
<reference evidence="5 6" key="1">
    <citation type="journal article" date="2015" name="Genome Announc.">
        <title>Genome Assemblies of Three Soil-Associated Devosia species: D. insulae, D. limi, and D. soli.</title>
        <authorList>
            <person name="Hassan Y.I."/>
            <person name="Lepp D."/>
            <person name="Zhou T."/>
        </authorList>
    </citation>
    <scope>NUCLEOTIDE SEQUENCE [LARGE SCALE GENOMIC DNA]</scope>
    <source>
        <strain evidence="5 6">DS-56</strain>
    </source>
</reference>
<dbReference type="InterPro" id="IPR036390">
    <property type="entry name" value="WH_DNA-bd_sf"/>
</dbReference>
<gene>
    <name evidence="5" type="ORF">VW23_005910</name>
</gene>
<keyword evidence="2" id="KW-0238">DNA-binding</keyword>
<dbReference type="SMART" id="SM00866">
    <property type="entry name" value="UTRA"/>
    <property type="match status" value="1"/>
</dbReference>
<dbReference type="PANTHER" id="PTHR44846:SF1">
    <property type="entry name" value="MANNOSYL-D-GLYCERATE TRANSPORT_METABOLISM SYSTEM REPRESSOR MNGR-RELATED"/>
    <property type="match status" value="1"/>
</dbReference>
<organism evidence="5 6">
    <name type="scientific">Devosia insulae DS-56</name>
    <dbReference type="NCBI Taxonomy" id="1116389"/>
    <lineage>
        <taxon>Bacteria</taxon>
        <taxon>Pseudomonadati</taxon>
        <taxon>Pseudomonadota</taxon>
        <taxon>Alphaproteobacteria</taxon>
        <taxon>Hyphomicrobiales</taxon>
        <taxon>Devosiaceae</taxon>
        <taxon>Devosia</taxon>
    </lineage>
</organism>
<dbReference type="EMBL" id="LAJE02000388">
    <property type="protein sequence ID" value="OEO28191.1"/>
    <property type="molecule type" value="Genomic_DNA"/>
</dbReference>
<dbReference type="InterPro" id="IPR000524">
    <property type="entry name" value="Tscrpt_reg_HTH_GntR"/>
</dbReference>
<dbReference type="AlphaFoldDB" id="A0A1E5XHW6"/>
<keyword evidence="1" id="KW-0805">Transcription regulation</keyword>
<accession>A0A1E5XHW6</accession>
<evidence type="ECO:0000313" key="5">
    <source>
        <dbReference type="EMBL" id="OEO28191.1"/>
    </source>
</evidence>
<dbReference type="SUPFAM" id="SSF46785">
    <property type="entry name" value="Winged helix' DNA-binding domain"/>
    <property type="match status" value="1"/>
</dbReference>
<comment type="caution">
    <text evidence="5">The sequence shown here is derived from an EMBL/GenBank/DDBJ whole genome shotgun (WGS) entry which is preliminary data.</text>
</comment>
<evidence type="ECO:0000256" key="1">
    <source>
        <dbReference type="ARBA" id="ARBA00023015"/>
    </source>
</evidence>
<dbReference type="PRINTS" id="PR00035">
    <property type="entry name" value="HTHGNTR"/>
</dbReference>
<evidence type="ECO:0000256" key="3">
    <source>
        <dbReference type="ARBA" id="ARBA00023163"/>
    </source>
</evidence>
<feature type="domain" description="HTH gntR-type" evidence="4">
    <location>
        <begin position="8"/>
        <end position="76"/>
    </location>
</feature>
<dbReference type="SUPFAM" id="SSF64288">
    <property type="entry name" value="Chorismate lyase-like"/>
    <property type="match status" value="1"/>
</dbReference>
<dbReference type="Pfam" id="PF00392">
    <property type="entry name" value="GntR"/>
    <property type="match status" value="1"/>
</dbReference>
<dbReference type="GO" id="GO:0003700">
    <property type="term" value="F:DNA-binding transcription factor activity"/>
    <property type="evidence" value="ECO:0007669"/>
    <property type="project" value="InterPro"/>
</dbReference>
<dbReference type="InterPro" id="IPR028978">
    <property type="entry name" value="Chorismate_lyase_/UTRA_dom_sf"/>
</dbReference>
<dbReference type="Gene3D" id="3.40.1410.10">
    <property type="entry name" value="Chorismate lyase-like"/>
    <property type="match status" value="1"/>
</dbReference>
<dbReference type="InterPro" id="IPR036388">
    <property type="entry name" value="WH-like_DNA-bd_sf"/>
</dbReference>
<dbReference type="PANTHER" id="PTHR44846">
    <property type="entry name" value="MANNOSYL-D-GLYCERATE TRANSPORT/METABOLISM SYSTEM REPRESSOR MNGR-RELATED"/>
    <property type="match status" value="1"/>
</dbReference>
<evidence type="ECO:0000256" key="2">
    <source>
        <dbReference type="ARBA" id="ARBA00023125"/>
    </source>
</evidence>
<evidence type="ECO:0000259" key="4">
    <source>
        <dbReference type="PROSITE" id="PS50949"/>
    </source>
</evidence>
<dbReference type="CDD" id="cd07377">
    <property type="entry name" value="WHTH_GntR"/>
    <property type="match status" value="1"/>
</dbReference>
<dbReference type="GO" id="GO:0045892">
    <property type="term" value="P:negative regulation of DNA-templated transcription"/>
    <property type="evidence" value="ECO:0007669"/>
    <property type="project" value="TreeGrafter"/>
</dbReference>
<dbReference type="GO" id="GO:0003677">
    <property type="term" value="F:DNA binding"/>
    <property type="evidence" value="ECO:0007669"/>
    <property type="project" value="UniProtKB-KW"/>
</dbReference>
<dbReference type="PROSITE" id="PS50949">
    <property type="entry name" value="HTH_GNTR"/>
    <property type="match status" value="1"/>
</dbReference>
<name>A0A1E5XHW6_9HYPH</name>
<keyword evidence="6" id="KW-1185">Reference proteome</keyword>
<sequence>MLQARTRPLLPDVVRSELRRAIIEGEFPPGSKLPNEDALCARFSVSRITLREAVRGLIEDGYVVRRQGSGTYVTEGPRLRNSLDTNFSYTEYLESTGLSVTKQVLGATRVRADDAVVAALNLAPGSDVVVIRRVRSADGRPAVFSIDSLATDIADERTDLAAFGGSLYKLLADRGHTVDHARAVLAPVNADAELAELLKVEVGAPLQHLRQVDHDTAGRPVMLSLEWHVPDVIELRVYRRGPGPQPAG</sequence>